<protein>
    <recommendedName>
        <fullName evidence="3">dUTPase</fullName>
    </recommendedName>
</protein>
<dbReference type="Gene3D" id="1.10.4010.10">
    <property type="entry name" value="Type II deoxyuridine triphosphatase"/>
    <property type="match status" value="1"/>
</dbReference>
<name>A0A9D5DL51_9BACI</name>
<dbReference type="InterPro" id="IPR016947">
    <property type="entry name" value="UCP030140"/>
</dbReference>
<keyword evidence="2" id="KW-1185">Reference proteome</keyword>
<comment type="caution">
    <text evidence="1">The sequence shown here is derived from an EMBL/GenBank/DDBJ whole genome shotgun (WGS) entry which is preliminary data.</text>
</comment>
<dbReference type="CDD" id="cd11527">
    <property type="entry name" value="NTP-PPase_dUTPase"/>
    <property type="match status" value="1"/>
</dbReference>
<evidence type="ECO:0000313" key="1">
    <source>
        <dbReference type="EMBL" id="KQL55953.1"/>
    </source>
</evidence>
<accession>A0A9D5DL51</accession>
<proteinExistence type="predicted"/>
<dbReference type="Proteomes" id="UP000051061">
    <property type="component" value="Unassembled WGS sequence"/>
</dbReference>
<dbReference type="SUPFAM" id="SSF101386">
    <property type="entry name" value="all-alpha NTP pyrophosphatases"/>
    <property type="match status" value="1"/>
</dbReference>
<evidence type="ECO:0008006" key="3">
    <source>
        <dbReference type="Google" id="ProtNLM"/>
    </source>
</evidence>
<dbReference type="EMBL" id="LJJD01000036">
    <property type="protein sequence ID" value="KQL55953.1"/>
    <property type="molecule type" value="Genomic_DNA"/>
</dbReference>
<gene>
    <name evidence="1" type="ORF">AN965_16930</name>
</gene>
<reference evidence="1 2" key="1">
    <citation type="submission" date="2015-09" db="EMBL/GenBank/DDBJ databases">
        <title>Genome sequencing project for genomic taxonomy and phylogenomics of Bacillus-like bacteria.</title>
        <authorList>
            <person name="Liu B."/>
            <person name="Wang J."/>
            <person name="Zhu Y."/>
            <person name="Liu G."/>
            <person name="Chen Q."/>
            <person name="Chen Z."/>
            <person name="Lan J."/>
            <person name="Che J."/>
            <person name="Ge C."/>
            <person name="Shi H."/>
            <person name="Pan Z."/>
            <person name="Liu X."/>
        </authorList>
    </citation>
    <scope>NUCLEOTIDE SEQUENCE [LARGE SCALE GENOMIC DNA]</scope>
    <source>
        <strain evidence="1 2">DSM 19153</strain>
    </source>
</reference>
<organism evidence="1 2">
    <name type="scientific">Alkalicoccobacillus plakortidis</name>
    <dbReference type="NCBI Taxonomy" id="444060"/>
    <lineage>
        <taxon>Bacteria</taxon>
        <taxon>Bacillati</taxon>
        <taxon>Bacillota</taxon>
        <taxon>Bacilli</taxon>
        <taxon>Bacillales</taxon>
        <taxon>Bacillaceae</taxon>
        <taxon>Alkalicoccobacillus</taxon>
    </lineage>
</organism>
<evidence type="ECO:0000313" key="2">
    <source>
        <dbReference type="Proteomes" id="UP000051061"/>
    </source>
</evidence>
<dbReference type="Pfam" id="PF08761">
    <property type="entry name" value="dUTPase_2"/>
    <property type="match status" value="1"/>
</dbReference>
<dbReference type="AlphaFoldDB" id="A0A9D5DL51"/>
<sequence>MNLQRLFKIQAELDQAIIEKKGLHGQDLLADRILALLVELGECANEWRGFKFWSEDQEPRTYKFEDLYEMPVREWNPLLEEYVDCLHFLLSIGNSLMEKYKFQIEYEMPFKVLHSIPRQQFLTVFARVNDIDAMDFAGGYESQKYRNAYEALLKDFFGLGTTLRFSWEEVEAAYLQKNKINHERQANGY</sequence>
<dbReference type="InterPro" id="IPR014871">
    <property type="entry name" value="dUTPase/dCTP_pyrophosphatase"/>
</dbReference>
<dbReference type="PIRSF" id="PIRSF030140">
    <property type="entry name" value="UCP030140"/>
    <property type="match status" value="1"/>
</dbReference>